<dbReference type="GO" id="GO:0000493">
    <property type="term" value="P:box H/ACA snoRNP assembly"/>
    <property type="evidence" value="ECO:0007669"/>
    <property type="project" value="InterPro"/>
</dbReference>
<dbReference type="GO" id="GO:0003723">
    <property type="term" value="F:RNA binding"/>
    <property type="evidence" value="ECO:0007669"/>
    <property type="project" value="UniProtKB-KW"/>
</dbReference>
<comment type="caution">
    <text evidence="7">The sequence shown here is derived from an EMBL/GenBank/DDBJ whole genome shotgun (WGS) entry which is preliminary data.</text>
</comment>
<dbReference type="Proteomes" id="UP000194236">
    <property type="component" value="Unassembled WGS sequence"/>
</dbReference>
<proteinExistence type="predicted"/>
<evidence type="ECO:0000256" key="5">
    <source>
        <dbReference type="ARBA" id="ARBA00023242"/>
    </source>
</evidence>
<keyword evidence="7" id="KW-0687">Ribonucleoprotein</keyword>
<dbReference type="GO" id="GO:0005634">
    <property type="term" value="C:nucleus"/>
    <property type="evidence" value="ECO:0007669"/>
    <property type="project" value="UniProtKB-SubCell"/>
</dbReference>
<keyword evidence="4" id="KW-0694">RNA-binding</keyword>
<keyword evidence="2" id="KW-0690">Ribosome biogenesis</keyword>
<evidence type="ECO:0000256" key="4">
    <source>
        <dbReference type="ARBA" id="ARBA00022884"/>
    </source>
</evidence>
<protein>
    <submittedName>
        <fullName evidence="7">H/ACA ribonucleoprotein complex non-core subunit NAF1-like protein</fullName>
    </submittedName>
</protein>
<evidence type="ECO:0000256" key="3">
    <source>
        <dbReference type="ARBA" id="ARBA00022552"/>
    </source>
</evidence>
<dbReference type="OrthoDB" id="21550at2759"/>
<dbReference type="GO" id="GO:0005732">
    <property type="term" value="C:sno(s)RNA-containing ribonucleoprotein complex"/>
    <property type="evidence" value="ECO:0007669"/>
    <property type="project" value="InterPro"/>
</dbReference>
<evidence type="ECO:0000313" key="8">
    <source>
        <dbReference type="Proteomes" id="UP000194236"/>
    </source>
</evidence>
<comment type="subcellular location">
    <subcellularLocation>
        <location evidence="1">Nucleus</location>
    </subcellularLocation>
</comment>
<keyword evidence="5" id="KW-0539">Nucleus</keyword>
<evidence type="ECO:0000313" key="7">
    <source>
        <dbReference type="EMBL" id="OTF83536.1"/>
    </source>
</evidence>
<reference evidence="7 8" key="1">
    <citation type="submission" date="2017-03" db="EMBL/GenBank/DDBJ databases">
        <title>Genome Survey of Euroglyphus maynei.</title>
        <authorList>
            <person name="Arlian L.G."/>
            <person name="Morgan M.S."/>
            <person name="Rider S.D."/>
        </authorList>
    </citation>
    <scope>NUCLEOTIDE SEQUENCE [LARGE SCALE GENOMIC DNA]</scope>
    <source>
        <strain evidence="7">Arlian Lab</strain>
        <tissue evidence="7">Whole body</tissue>
    </source>
</reference>
<dbReference type="PANTHER" id="PTHR31633:SF1">
    <property type="entry name" value="H_ACA RIBONUCLEOPROTEIN COMPLEX NON-CORE SUBUNIT NAF1"/>
    <property type="match status" value="1"/>
</dbReference>
<accession>A0A1Y3BVG4</accession>
<dbReference type="PANTHER" id="PTHR31633">
    <property type="entry name" value="H/ACA RIBONUCLEOPROTEIN COMPLEX NON-CORE SUBUNIT NAF1"/>
    <property type="match status" value="1"/>
</dbReference>
<dbReference type="InterPro" id="IPR040309">
    <property type="entry name" value="Naf1"/>
</dbReference>
<feature type="region of interest" description="Disordered" evidence="6">
    <location>
        <begin position="29"/>
        <end position="54"/>
    </location>
</feature>
<evidence type="ECO:0000256" key="1">
    <source>
        <dbReference type="ARBA" id="ARBA00004123"/>
    </source>
</evidence>
<organism evidence="7 8">
    <name type="scientific">Euroglyphus maynei</name>
    <name type="common">Mayne's house dust mite</name>
    <dbReference type="NCBI Taxonomy" id="6958"/>
    <lineage>
        <taxon>Eukaryota</taxon>
        <taxon>Metazoa</taxon>
        <taxon>Ecdysozoa</taxon>
        <taxon>Arthropoda</taxon>
        <taxon>Chelicerata</taxon>
        <taxon>Arachnida</taxon>
        <taxon>Acari</taxon>
        <taxon>Acariformes</taxon>
        <taxon>Sarcoptiformes</taxon>
        <taxon>Astigmata</taxon>
        <taxon>Psoroptidia</taxon>
        <taxon>Analgoidea</taxon>
        <taxon>Pyroglyphidae</taxon>
        <taxon>Pyroglyphinae</taxon>
        <taxon>Euroglyphus</taxon>
    </lineage>
</organism>
<dbReference type="EMBL" id="MUJZ01003304">
    <property type="protein sequence ID" value="OTF83536.1"/>
    <property type="molecule type" value="Genomic_DNA"/>
</dbReference>
<name>A0A1Y3BVG4_EURMA</name>
<dbReference type="AlphaFoldDB" id="A0A1Y3BVG4"/>
<feature type="compositionally biased region" description="Basic and acidic residues" evidence="6">
    <location>
        <begin position="29"/>
        <end position="45"/>
    </location>
</feature>
<evidence type="ECO:0000256" key="2">
    <source>
        <dbReference type="ARBA" id="ARBA00022517"/>
    </source>
</evidence>
<dbReference type="GO" id="GO:0006364">
    <property type="term" value="P:rRNA processing"/>
    <property type="evidence" value="ECO:0007669"/>
    <property type="project" value="UniProtKB-KW"/>
</dbReference>
<sequence>MAVYYNGCFSEPYTKYVFVNNLIREKGCDASWKDNNEPPPEHQDYSDDEQERQARWKYQAKSRLNPGKYK</sequence>
<keyword evidence="3" id="KW-0698">rRNA processing</keyword>
<gene>
    <name evidence="7" type="ORF">BLA29_000151</name>
</gene>
<keyword evidence="8" id="KW-1185">Reference proteome</keyword>
<evidence type="ECO:0000256" key="6">
    <source>
        <dbReference type="SAM" id="MobiDB-lite"/>
    </source>
</evidence>